<evidence type="ECO:0000259" key="1">
    <source>
        <dbReference type="Pfam" id="PF01797"/>
    </source>
</evidence>
<proteinExistence type="predicted"/>
<organism evidence="2 3">
    <name type="scientific">Pelotalea chapellei</name>
    <dbReference type="NCBI Taxonomy" id="44671"/>
    <lineage>
        <taxon>Bacteria</taxon>
        <taxon>Pseudomonadati</taxon>
        <taxon>Thermodesulfobacteriota</taxon>
        <taxon>Desulfuromonadia</taxon>
        <taxon>Geobacterales</taxon>
        <taxon>Geobacteraceae</taxon>
        <taxon>Pelotalea</taxon>
    </lineage>
</organism>
<dbReference type="InterPro" id="IPR002686">
    <property type="entry name" value="Transposase_17"/>
</dbReference>
<dbReference type="Proteomes" id="UP000784128">
    <property type="component" value="Unassembled WGS sequence"/>
</dbReference>
<reference evidence="2 3" key="1">
    <citation type="submission" date="2021-05" db="EMBL/GenBank/DDBJ databases">
        <title>The draft genome of Geobacter chapellei DSM 13688.</title>
        <authorList>
            <person name="Xu Z."/>
            <person name="Masuda Y."/>
            <person name="Itoh H."/>
            <person name="Senoo K."/>
        </authorList>
    </citation>
    <scope>NUCLEOTIDE SEQUENCE [LARGE SCALE GENOMIC DNA]</scope>
    <source>
        <strain evidence="2 3">DSM 13688</strain>
    </source>
</reference>
<dbReference type="Gene3D" id="3.30.70.1290">
    <property type="entry name" value="Transposase IS200-like"/>
    <property type="match status" value="1"/>
</dbReference>
<dbReference type="Pfam" id="PF01797">
    <property type="entry name" value="Y1_Tnp"/>
    <property type="match status" value="1"/>
</dbReference>
<dbReference type="SUPFAM" id="SSF143422">
    <property type="entry name" value="Transposase IS200-like"/>
    <property type="match status" value="1"/>
</dbReference>
<feature type="domain" description="Transposase IS200-like" evidence="1">
    <location>
        <begin position="27"/>
        <end position="73"/>
    </location>
</feature>
<comment type="caution">
    <text evidence="2">The sequence shown here is derived from an EMBL/GenBank/DDBJ whole genome shotgun (WGS) entry which is preliminary data.</text>
</comment>
<gene>
    <name evidence="2" type="ORF">KJB30_17885</name>
</gene>
<feature type="non-terminal residue" evidence="2">
    <location>
        <position position="74"/>
    </location>
</feature>
<dbReference type="InterPro" id="IPR036515">
    <property type="entry name" value="Transposase_17_sf"/>
</dbReference>
<protein>
    <submittedName>
        <fullName evidence="2">Transposase</fullName>
    </submittedName>
</protein>
<accession>A0ABS5UD77</accession>
<name>A0ABS5UD77_9BACT</name>
<dbReference type="EMBL" id="JAHDYS010000056">
    <property type="protein sequence ID" value="MBT1073650.1"/>
    <property type="molecule type" value="Genomic_DNA"/>
</dbReference>
<sequence length="74" mass="8481">SIKSASKTQKTGKATKNWEVSLVSTVFFDDEDRQMYLKLLSGYAQRYHLSIWAYCLMDNHIHILAVPETETALS</sequence>
<keyword evidence="3" id="KW-1185">Reference proteome</keyword>
<evidence type="ECO:0000313" key="3">
    <source>
        <dbReference type="Proteomes" id="UP000784128"/>
    </source>
</evidence>
<feature type="non-terminal residue" evidence="2">
    <location>
        <position position="1"/>
    </location>
</feature>
<evidence type="ECO:0000313" key="2">
    <source>
        <dbReference type="EMBL" id="MBT1073650.1"/>
    </source>
</evidence>